<dbReference type="GO" id="GO:0008234">
    <property type="term" value="F:cysteine-type peptidase activity"/>
    <property type="evidence" value="ECO:0007669"/>
    <property type="project" value="InterPro"/>
</dbReference>
<dbReference type="Gene3D" id="2.60.40.4070">
    <property type="match status" value="1"/>
</dbReference>
<dbReference type="Gene3D" id="3.40.50.1460">
    <property type="match status" value="1"/>
</dbReference>
<sequence>MKKIIFTIVLFAFQMLFSQESATIAISWADGKYSVTENYAVTIPNFKSDSFIYDDVKKSIFFSKKFETTFAIDEESLNLSDVVFEAIAEEKLGDLDRSKIPERLNATIVNVNARDINYGLLTFSPIIKEGGTYKRVLSLSFGYTAGASAVLYRQNITTATSQVESSVLKTGNWRKFYVEKSGVYAISKAFLSGLGFNVNVDPRTIKIYGNGGRMIPLLNSVPYPTDLAENAIQFVGENDGVFNEGDFILFYAEGVDNYNNDSDTHVNLYADKSYYYVTSSASIGKRITPILESPQPPDAIFTTYDEYQYHEIDKTNLAHLGRRWFGEPFNINNNQNFDFSFPNIVTTNPVSVKVQVGAVSTNNSSFSIKVNNLNVGNINLFGVSSYALGSEGAFSNTINTTSSNISVNLNYNNNGVPSGIGYLDYITLKAKSNLKGYGKQFRFSVDAVSSSIGICEYQISNAASIGQVWDITDIYNVSTKFNTGQAQFSLKTFMGEAKKYIAIDNVDFYTPLKDLNTNVFNQDLKGTIFFTKQGVFEDIDYLIITPASLSSQAERLANFHRINSNLNVKVINLENLYEEFSSGKQDIGAIRNFVKYVYDNASIPARRLKYLCLFGDASYDFKDRIKNNTNIVPVFQSMESFSLSGSFVSDDYFGLMNANEGNMLGALGLDIAVGRMLVSSLPQAEQMVSKVIDYYDKKSFGRWRNNLVFISDDIDKVSDATLQTDLDDLANKITLEKPFFNAKKIHADSYVQETTSGGQKYPKAKLDFINSFGQGALVFNYFGHGGEEGLAGERLFEAKDAMALNNKYKYPLFITVTCEFTRFDNPSRPTAGEQTYWNPLGGAVSMITTTRQIGQSTGEIFNVNLASKLFAYGSENYTSVAESVRLTKVMSADSGNNVISYIGDPALKLAIPKPKVKLTKINGVPITGTPDVLQALGYVTLTGEVTDQFDAPLTSYNGELAINIYDKNINRTTLANDAISLNGVLQIMNFTTLGETIFRGNASVTNGQFEFSFVVPRDIKIPVGNGKISFYAKNNNALEDQRGHDFSIKIGGLNTNAVADVVPPKIKIYMNDTSFVSGGITNQSPLFLAFLEDEHGINTASGIGHDIVVYLDGDEAKPYVLNDFYETELNNYTKGKLKYPFRNLAIGLHTLTFKAWDVYNNIATASLQFVVVGDEGLALTNVLNYPNPFVNHTEFWFTHNRPFEPLEVQIQVFTITGKIVWTKNQIVSNEGFTSRDITWDGRDDFGDKIGKGVYVYKLTVKSNLTNKKIEKFEKLVIL</sequence>
<dbReference type="KEGG" id="fpk:IA06_06620"/>
<name>A0A076NYX0_FLAPS</name>
<dbReference type="NCBIfam" id="NF033707">
    <property type="entry name" value="T9SS_sortase"/>
    <property type="match status" value="1"/>
</dbReference>
<dbReference type="InterPro" id="IPR001769">
    <property type="entry name" value="Gingipain"/>
</dbReference>
<dbReference type="SUPFAM" id="SSF52129">
    <property type="entry name" value="Caspase-like"/>
    <property type="match status" value="1"/>
</dbReference>
<dbReference type="NCBIfam" id="TIGR04183">
    <property type="entry name" value="Por_Secre_tail"/>
    <property type="match status" value="1"/>
</dbReference>
<dbReference type="InterPro" id="IPR026444">
    <property type="entry name" value="Secre_tail"/>
</dbReference>
<evidence type="ECO:0000313" key="1">
    <source>
        <dbReference type="EMBL" id="QRE03932.1"/>
    </source>
</evidence>
<dbReference type="RefSeq" id="WP_011963516.1">
    <property type="nucleotide sequence ID" value="NZ_CBCRUL010000003.1"/>
</dbReference>
<dbReference type="AlphaFoldDB" id="A0A076NYX0"/>
<dbReference type="KEGG" id="fpc:FPSM_02303"/>
<dbReference type="InterPro" id="IPR029031">
    <property type="entry name" value="Gingipain_N_sf"/>
</dbReference>
<dbReference type="Gene3D" id="3.40.50.10390">
    <property type="entry name" value="Gingipain r, domain 1"/>
    <property type="match status" value="1"/>
</dbReference>
<dbReference type="OMA" id="AWDVYNN"/>
<dbReference type="InterPro" id="IPR029030">
    <property type="entry name" value="Caspase-like_dom_sf"/>
</dbReference>
<dbReference type="EMBL" id="CP059075">
    <property type="protein sequence ID" value="QRE03932.1"/>
    <property type="molecule type" value="Genomic_DNA"/>
</dbReference>
<dbReference type="KEGG" id="fpw:IA04_06585"/>
<dbReference type="CDD" id="cd02258">
    <property type="entry name" value="Peptidase_C25_N"/>
    <property type="match status" value="1"/>
</dbReference>
<dbReference type="GO" id="GO:0006508">
    <property type="term" value="P:proteolysis"/>
    <property type="evidence" value="ECO:0007669"/>
    <property type="project" value="InterPro"/>
</dbReference>
<dbReference type="KEGG" id="fpv:IA03_06680"/>
<dbReference type="KEGG" id="fpq:IB65_06570"/>
<protein>
    <submittedName>
        <fullName evidence="1">Type IX secretion system sortase PorU</fullName>
    </submittedName>
</protein>
<gene>
    <name evidence="1" type="primary">porU</name>
    <name evidence="1" type="ORF">H0H26_13810</name>
</gene>
<reference evidence="1 2" key="1">
    <citation type="submission" date="2020-07" db="EMBL/GenBank/DDBJ databases">
        <title>Genomic characterization of Flavobacterium psychrophilum strains.</title>
        <authorList>
            <person name="Castillo D."/>
            <person name="Jorgensen J."/>
            <person name="Middelboe M."/>
        </authorList>
    </citation>
    <scope>NUCLEOTIDE SEQUENCE [LARGE SCALE GENOMIC DNA]</scope>
    <source>
        <strain evidence="1 2">FPS-R7</strain>
    </source>
</reference>
<accession>A0A076NYX0</accession>
<dbReference type="Proteomes" id="UP000596329">
    <property type="component" value="Chromosome"/>
</dbReference>
<evidence type="ECO:0000313" key="2">
    <source>
        <dbReference type="Proteomes" id="UP000596329"/>
    </source>
</evidence>
<organism evidence="1 2">
    <name type="scientific">Flavobacterium psychrophilum</name>
    <dbReference type="NCBI Taxonomy" id="96345"/>
    <lineage>
        <taxon>Bacteria</taxon>
        <taxon>Pseudomonadati</taxon>
        <taxon>Bacteroidota</taxon>
        <taxon>Flavobacteriia</taxon>
        <taxon>Flavobacteriales</taxon>
        <taxon>Flavobacteriaceae</taxon>
        <taxon>Flavobacterium</taxon>
    </lineage>
</organism>
<dbReference type="GeneID" id="66553290"/>
<dbReference type="SMR" id="A0A076NYX0"/>
<proteinExistence type="predicted"/>
<dbReference type="Pfam" id="PF01364">
    <property type="entry name" value="Peptidase_C25"/>
    <property type="match status" value="1"/>
</dbReference>